<dbReference type="PANTHER" id="PTHR43877">
    <property type="entry name" value="AMINOALKYLPHOSPHONATE N-ACETYLTRANSFERASE-RELATED-RELATED"/>
    <property type="match status" value="1"/>
</dbReference>
<comment type="caution">
    <text evidence="4">The sequence shown here is derived from an EMBL/GenBank/DDBJ whole genome shotgun (WGS) entry which is preliminary data.</text>
</comment>
<evidence type="ECO:0000313" key="4">
    <source>
        <dbReference type="EMBL" id="MBZ2196240.1"/>
    </source>
</evidence>
<protein>
    <submittedName>
        <fullName evidence="4">GNAT family N-acetyltransferase</fullName>
        <ecNumber evidence="4">2.3.1.-</ecNumber>
    </submittedName>
</protein>
<evidence type="ECO:0000256" key="1">
    <source>
        <dbReference type="ARBA" id="ARBA00022679"/>
    </source>
</evidence>
<dbReference type="RefSeq" id="WP_223404922.1">
    <property type="nucleotide sequence ID" value="NZ_JAGSHT010000009.1"/>
</dbReference>
<dbReference type="GO" id="GO:0016746">
    <property type="term" value="F:acyltransferase activity"/>
    <property type="evidence" value="ECO:0007669"/>
    <property type="project" value="UniProtKB-KW"/>
</dbReference>
<dbReference type="Pfam" id="PF00583">
    <property type="entry name" value="Acetyltransf_1"/>
    <property type="match status" value="1"/>
</dbReference>
<dbReference type="InterPro" id="IPR050832">
    <property type="entry name" value="Bact_Acetyltransf"/>
</dbReference>
<gene>
    <name evidence="4" type="ORF">KCQ71_08765</name>
</gene>
<sequence length="159" mass="16753">MSETRIRPARAGEADLLSDLALRSKAHWGYDEAFLEACRAELTYTEAQIRAGGLVVAAGQDDRPVGFYRIHGEPPDGELAALFVDPVRIGTGAGGALLRHALAAAAEAGFDSLGLDADPDAEAFYAHAGATRVGHTASGSIPGRRLPRMRFDLGPSQLN</sequence>
<dbReference type="Gene3D" id="3.40.630.30">
    <property type="match status" value="1"/>
</dbReference>
<proteinExistence type="predicted"/>
<accession>A0ABS7S924</accession>
<organism evidence="4 5">
    <name type="scientific">Occultella gossypii</name>
    <dbReference type="NCBI Taxonomy" id="2800820"/>
    <lineage>
        <taxon>Bacteria</taxon>
        <taxon>Bacillati</taxon>
        <taxon>Actinomycetota</taxon>
        <taxon>Actinomycetes</taxon>
        <taxon>Micrococcales</taxon>
        <taxon>Ruaniaceae</taxon>
        <taxon>Occultella</taxon>
    </lineage>
</organism>
<evidence type="ECO:0000313" key="5">
    <source>
        <dbReference type="Proteomes" id="UP000826651"/>
    </source>
</evidence>
<dbReference type="InterPro" id="IPR016181">
    <property type="entry name" value="Acyl_CoA_acyltransferase"/>
</dbReference>
<dbReference type="InterPro" id="IPR000182">
    <property type="entry name" value="GNAT_dom"/>
</dbReference>
<dbReference type="Proteomes" id="UP000826651">
    <property type="component" value="Unassembled WGS sequence"/>
</dbReference>
<reference evidence="4 5" key="1">
    <citation type="submission" date="2021-04" db="EMBL/GenBank/DDBJ databases">
        <title>Ruania sp. nov., isolated from sandy soil of mangrove forest.</title>
        <authorList>
            <person name="Ge X."/>
            <person name="Huang R."/>
            <person name="Liu W."/>
        </authorList>
    </citation>
    <scope>NUCLEOTIDE SEQUENCE [LARGE SCALE GENOMIC DNA]</scope>
    <source>
        <strain evidence="4 5">N2-46</strain>
    </source>
</reference>
<feature type="domain" description="N-acetyltransferase" evidence="3">
    <location>
        <begin position="4"/>
        <end position="154"/>
    </location>
</feature>
<dbReference type="EC" id="2.3.1.-" evidence="4"/>
<dbReference type="PROSITE" id="PS51186">
    <property type="entry name" value="GNAT"/>
    <property type="match status" value="1"/>
</dbReference>
<keyword evidence="5" id="KW-1185">Reference proteome</keyword>
<name>A0ABS7S924_9MICO</name>
<keyword evidence="1 4" id="KW-0808">Transferase</keyword>
<dbReference type="EMBL" id="JAGSHT010000009">
    <property type="protein sequence ID" value="MBZ2196240.1"/>
    <property type="molecule type" value="Genomic_DNA"/>
</dbReference>
<evidence type="ECO:0000256" key="2">
    <source>
        <dbReference type="ARBA" id="ARBA00023315"/>
    </source>
</evidence>
<keyword evidence="2 4" id="KW-0012">Acyltransferase</keyword>
<evidence type="ECO:0000259" key="3">
    <source>
        <dbReference type="PROSITE" id="PS51186"/>
    </source>
</evidence>
<dbReference type="SUPFAM" id="SSF55729">
    <property type="entry name" value="Acyl-CoA N-acyltransferases (Nat)"/>
    <property type="match status" value="1"/>
</dbReference>